<keyword evidence="1" id="KW-0472">Membrane</keyword>
<geneLocation type="mitochondrion" evidence="2"/>
<dbReference type="EMBL" id="LKAM01000006">
    <property type="protein sequence ID" value="KUM48308.1"/>
    <property type="molecule type" value="Genomic_DNA"/>
</dbReference>
<comment type="caution">
    <text evidence="2">The sequence shown here is derived from an EMBL/GenBank/DDBJ whole genome shotgun (WGS) entry which is preliminary data.</text>
</comment>
<keyword evidence="1" id="KW-0812">Transmembrane</keyword>
<keyword evidence="1" id="KW-1133">Transmembrane helix</keyword>
<accession>A0A117NHF7</accession>
<sequence length="78" mass="9118">MLDINLTFELQLFFGQQGKLVRNRLVLPPLLFMLLPLPVLWPPLLLLIRMQLFQLLGLALKLAQMLIFLEHVQMTLTH</sequence>
<feature type="transmembrane region" description="Helical" evidence="1">
    <location>
        <begin position="52"/>
        <end position="69"/>
    </location>
</feature>
<dbReference type="AlphaFoldDB" id="A0A117NHF7"/>
<gene>
    <name evidence="2" type="ORF">ABT39_MTgene5308</name>
</gene>
<protein>
    <submittedName>
        <fullName evidence="2">Uncharacterized protein</fullName>
    </submittedName>
</protein>
<evidence type="ECO:0000256" key="1">
    <source>
        <dbReference type="SAM" id="Phobius"/>
    </source>
</evidence>
<reference evidence="2" key="1">
    <citation type="journal article" date="2015" name="Genome Biol. Evol.">
        <title>Organellar Genomes of White Spruce (Picea glauca): Assembly and Annotation.</title>
        <authorList>
            <person name="Jackman S.D."/>
            <person name="Warren R.L."/>
            <person name="Gibb E.A."/>
            <person name="Vandervalk B.P."/>
            <person name="Mohamadi H."/>
            <person name="Chu J."/>
            <person name="Raymond A."/>
            <person name="Pleasance S."/>
            <person name="Coope R."/>
            <person name="Wildung M.R."/>
            <person name="Ritland C.E."/>
            <person name="Bousquet J."/>
            <person name="Jones S.J."/>
            <person name="Bohlmann J."/>
            <person name="Birol I."/>
        </authorList>
    </citation>
    <scope>NUCLEOTIDE SEQUENCE [LARGE SCALE GENOMIC DNA]</scope>
    <source>
        <tissue evidence="2">Flushing bud</tissue>
    </source>
</reference>
<proteinExistence type="predicted"/>
<keyword evidence="2" id="KW-0496">Mitochondrion</keyword>
<feature type="transmembrane region" description="Helical" evidence="1">
    <location>
        <begin position="25"/>
        <end position="46"/>
    </location>
</feature>
<name>A0A117NHF7_PICGL</name>
<evidence type="ECO:0000313" key="2">
    <source>
        <dbReference type="EMBL" id="KUM48308.1"/>
    </source>
</evidence>
<organism evidence="2">
    <name type="scientific">Picea glauca</name>
    <name type="common">White spruce</name>
    <name type="synonym">Pinus glauca</name>
    <dbReference type="NCBI Taxonomy" id="3330"/>
    <lineage>
        <taxon>Eukaryota</taxon>
        <taxon>Viridiplantae</taxon>
        <taxon>Streptophyta</taxon>
        <taxon>Embryophyta</taxon>
        <taxon>Tracheophyta</taxon>
        <taxon>Spermatophyta</taxon>
        <taxon>Pinopsida</taxon>
        <taxon>Pinidae</taxon>
        <taxon>Conifers I</taxon>
        <taxon>Pinales</taxon>
        <taxon>Pinaceae</taxon>
        <taxon>Picea</taxon>
    </lineage>
</organism>